<sequence length="230" mass="25061">MAQPPPCWLWLLGTLAGLSATPAPNSCPQKHYWARGELCCRMCEPGTFLVKDCDRPGTAAHCAQCTPGVSFSPDHHARPHCESCRHCNSGLLIQNCTLTANAVCTCPHGRQCQDKECTDCAPPPHPSLTTRPSQASGPHLQPTHLPYVNTQRPLCSSNCIRIFVVFSGIFLASTMVGVLFLHQNRKHGLNKGERAAAAAEPGPYRLPREEEGSAIPVQEDYRKPEPASYP</sequence>
<evidence type="ECO:0000256" key="21">
    <source>
        <dbReference type="SAM" id="SignalP"/>
    </source>
</evidence>
<evidence type="ECO:0000256" key="19">
    <source>
        <dbReference type="SAM" id="MobiDB-lite"/>
    </source>
</evidence>
<keyword evidence="2" id="KW-1003">Cell membrane</keyword>
<evidence type="ECO:0000256" key="4">
    <source>
        <dbReference type="ARBA" id="ARBA00022703"/>
    </source>
</evidence>
<evidence type="ECO:0000256" key="6">
    <source>
        <dbReference type="ARBA" id="ARBA00022737"/>
    </source>
</evidence>
<dbReference type="GO" id="GO:0160162">
    <property type="term" value="P:CD27 signaling pathway"/>
    <property type="evidence" value="ECO:0007669"/>
    <property type="project" value="UniProtKB-ARBA"/>
</dbReference>
<keyword evidence="9" id="KW-1015">Disulfide bond</keyword>
<dbReference type="SUPFAM" id="SSF57586">
    <property type="entry name" value="TNF receptor-like"/>
    <property type="match status" value="2"/>
</dbReference>
<comment type="subunit">
    <text evidence="13">Homodimer. Interacts with SIVA1; may play a role in apoptosis through association with SIVA1. Interacts with TRAF2. Interacts ith PTPN6.</text>
</comment>
<dbReference type="GO" id="GO:0006915">
    <property type="term" value="P:apoptotic process"/>
    <property type="evidence" value="ECO:0007669"/>
    <property type="project" value="UniProtKB-KW"/>
</dbReference>
<dbReference type="FunFam" id="2.10.50.10:FF:000033">
    <property type="entry name" value="CD27 molecule"/>
    <property type="match status" value="1"/>
</dbReference>
<evidence type="ECO:0000256" key="9">
    <source>
        <dbReference type="ARBA" id="ARBA00023157"/>
    </source>
</evidence>
<comment type="function">
    <text evidence="12">Costimulatory immune-checkpoint receptor expressed at the surface of T-cells, NK-cells and B-cells which binds to and is activated by its ligand CD70/CD27L expressed by B-cells. The CD70-CD27 signaling pathway mediates antigen-specific T-cell activation and expansion which in turn provides immune surveillance of B-cells. Mechanistically, CD70 ligation activates the TRAF2-PTPN6 axis that subsequently inhibits LCK phosphorylation to promote phenotypic and transcriptional adaptations of T-cell memory. In addition, activation by CD70 on early progenitor cells provides a negative feedback signal to leukocyte differentiation during immune activation and thus modulates hematopoiesis. Negatively regulates the function of Th2 lymphocytes in the adipose tissue.</text>
</comment>
<dbReference type="GO" id="GO:0045579">
    <property type="term" value="P:positive regulation of B cell differentiation"/>
    <property type="evidence" value="ECO:0007669"/>
    <property type="project" value="InterPro"/>
</dbReference>
<evidence type="ECO:0000256" key="14">
    <source>
        <dbReference type="ARBA" id="ARBA00073748"/>
    </source>
</evidence>
<feature type="compositionally biased region" description="Basic and acidic residues" evidence="19">
    <location>
        <begin position="219"/>
        <end position="230"/>
    </location>
</feature>
<dbReference type="GO" id="GO:0045582">
    <property type="term" value="P:positive regulation of T cell differentiation"/>
    <property type="evidence" value="ECO:0007669"/>
    <property type="project" value="InterPro"/>
</dbReference>
<dbReference type="GO" id="GO:0043066">
    <property type="term" value="P:negative regulation of apoptotic process"/>
    <property type="evidence" value="ECO:0007669"/>
    <property type="project" value="InterPro"/>
</dbReference>
<comment type="caution">
    <text evidence="18">Lacks conserved residue(s) required for the propagation of feature annotation.</text>
</comment>
<keyword evidence="3 20" id="KW-0812">Transmembrane</keyword>
<feature type="transmembrane region" description="Helical" evidence="20">
    <location>
        <begin position="160"/>
        <end position="181"/>
    </location>
</feature>
<feature type="chain" id="PRO_5035156994" description="CD27 antigen" evidence="21">
    <location>
        <begin position="21"/>
        <end position="230"/>
    </location>
</feature>
<dbReference type="AlphaFoldDB" id="A0A8J6DH06"/>
<dbReference type="InterPro" id="IPR022328">
    <property type="entry name" value="TNFR_7"/>
</dbReference>
<protein>
    <recommendedName>
        <fullName evidence="14">CD27 antigen</fullName>
    </recommendedName>
    <alternativeName>
        <fullName evidence="17">CD27L receptor</fullName>
    </alternativeName>
    <alternativeName>
        <fullName evidence="15">T-cell activation antigen CD27</fullName>
    </alternativeName>
    <alternativeName>
        <fullName evidence="16">Tumor necrosis factor receptor superfamily member 7</fullName>
    </alternativeName>
</protein>
<dbReference type="Proteomes" id="UP000700334">
    <property type="component" value="Unassembled WGS sequence"/>
</dbReference>
<keyword evidence="4" id="KW-0053">Apoptosis</keyword>
<keyword evidence="8 20" id="KW-0472">Membrane</keyword>
<evidence type="ECO:0000256" key="8">
    <source>
        <dbReference type="ARBA" id="ARBA00023136"/>
    </source>
</evidence>
<dbReference type="InterPro" id="IPR034000">
    <property type="entry name" value="TNFRSF7_N"/>
</dbReference>
<dbReference type="OrthoDB" id="9374769at2759"/>
<evidence type="ECO:0000256" key="2">
    <source>
        <dbReference type="ARBA" id="ARBA00022475"/>
    </source>
</evidence>
<evidence type="ECO:0000256" key="11">
    <source>
        <dbReference type="ARBA" id="ARBA00023180"/>
    </source>
</evidence>
<dbReference type="PROSITE" id="PS00652">
    <property type="entry name" value="TNFR_NGFR_1"/>
    <property type="match status" value="1"/>
</dbReference>
<evidence type="ECO:0000256" key="12">
    <source>
        <dbReference type="ARBA" id="ARBA00058746"/>
    </source>
</evidence>
<dbReference type="EMBL" id="JAGFMF010011958">
    <property type="protein sequence ID" value="KAG8509077.1"/>
    <property type="molecule type" value="Genomic_DNA"/>
</dbReference>
<evidence type="ECO:0000256" key="10">
    <source>
        <dbReference type="ARBA" id="ARBA00023170"/>
    </source>
</evidence>
<keyword evidence="5 21" id="KW-0732">Signal</keyword>
<reference evidence="23" key="1">
    <citation type="journal article" date="2021" name="Evol. Appl.">
        <title>The genome of the Pyrenean desman and the effects of bottlenecks and inbreeding on the genomic landscape of an endangered species.</title>
        <authorList>
            <person name="Escoda L."/>
            <person name="Castresana J."/>
        </authorList>
    </citation>
    <scope>NUCLEOTIDE SEQUENCE</scope>
    <source>
        <strain evidence="23">IBE-C5619</strain>
    </source>
</reference>
<comment type="subcellular location">
    <subcellularLocation>
        <location evidence="1">Cell membrane</location>
        <topology evidence="1">Single-pass type I membrane protein</topology>
    </subcellularLocation>
</comment>
<evidence type="ECO:0000259" key="22">
    <source>
        <dbReference type="PROSITE" id="PS50050"/>
    </source>
</evidence>
<keyword evidence="11" id="KW-0325">Glycoprotein</keyword>
<accession>A0A8J6DH06</accession>
<keyword evidence="7 20" id="KW-1133">Transmembrane helix</keyword>
<evidence type="ECO:0000256" key="3">
    <source>
        <dbReference type="ARBA" id="ARBA00022692"/>
    </source>
</evidence>
<dbReference type="PRINTS" id="PR01960">
    <property type="entry name" value="TNFACTORR7"/>
</dbReference>
<dbReference type="PANTHER" id="PTHR47496:SF1">
    <property type="entry name" value="CD27 ANTIGEN"/>
    <property type="match status" value="1"/>
</dbReference>
<dbReference type="InterPro" id="IPR001368">
    <property type="entry name" value="TNFR/NGFR_Cys_rich_reg"/>
</dbReference>
<dbReference type="SMART" id="SM00208">
    <property type="entry name" value="TNFR"/>
    <property type="match status" value="2"/>
</dbReference>
<keyword evidence="10" id="KW-0675">Receptor</keyword>
<proteinExistence type="predicted"/>
<evidence type="ECO:0000256" key="16">
    <source>
        <dbReference type="ARBA" id="ARBA00080386"/>
    </source>
</evidence>
<evidence type="ECO:0000256" key="20">
    <source>
        <dbReference type="SAM" id="Phobius"/>
    </source>
</evidence>
<evidence type="ECO:0000256" key="17">
    <source>
        <dbReference type="ARBA" id="ARBA00081747"/>
    </source>
</evidence>
<dbReference type="PROSITE" id="PS50050">
    <property type="entry name" value="TNFR_NGFR_2"/>
    <property type="match status" value="1"/>
</dbReference>
<feature type="domain" description="TNFR-Cys" evidence="22">
    <location>
        <begin position="64"/>
        <end position="104"/>
    </location>
</feature>
<dbReference type="CDD" id="cd13408">
    <property type="entry name" value="TNFRSF7"/>
    <property type="match status" value="1"/>
</dbReference>
<evidence type="ECO:0000256" key="13">
    <source>
        <dbReference type="ARBA" id="ARBA00065929"/>
    </source>
</evidence>
<evidence type="ECO:0000256" key="5">
    <source>
        <dbReference type="ARBA" id="ARBA00022729"/>
    </source>
</evidence>
<keyword evidence="24" id="KW-1185">Reference proteome</keyword>
<evidence type="ECO:0000256" key="18">
    <source>
        <dbReference type="PROSITE-ProRule" id="PRU00206"/>
    </source>
</evidence>
<dbReference type="GO" id="GO:0004888">
    <property type="term" value="F:transmembrane signaling receptor activity"/>
    <property type="evidence" value="ECO:0007669"/>
    <property type="project" value="InterPro"/>
</dbReference>
<feature type="signal peptide" evidence="21">
    <location>
        <begin position="1"/>
        <end position="20"/>
    </location>
</feature>
<dbReference type="Gene3D" id="2.10.50.10">
    <property type="entry name" value="Tumor Necrosis Factor Receptor, subunit A, domain 2"/>
    <property type="match status" value="1"/>
</dbReference>
<organism evidence="23 24">
    <name type="scientific">Galemys pyrenaicus</name>
    <name type="common">Iberian desman</name>
    <name type="synonym">Pyrenean desman</name>
    <dbReference type="NCBI Taxonomy" id="202257"/>
    <lineage>
        <taxon>Eukaryota</taxon>
        <taxon>Metazoa</taxon>
        <taxon>Chordata</taxon>
        <taxon>Craniata</taxon>
        <taxon>Vertebrata</taxon>
        <taxon>Euteleostomi</taxon>
        <taxon>Mammalia</taxon>
        <taxon>Eutheria</taxon>
        <taxon>Laurasiatheria</taxon>
        <taxon>Eulipotyphla</taxon>
        <taxon>Talpidae</taxon>
        <taxon>Galemys</taxon>
    </lineage>
</organism>
<evidence type="ECO:0000256" key="7">
    <source>
        <dbReference type="ARBA" id="ARBA00022989"/>
    </source>
</evidence>
<feature type="repeat" description="TNFR-Cys" evidence="18">
    <location>
        <begin position="64"/>
        <end position="104"/>
    </location>
</feature>
<feature type="region of interest" description="Disordered" evidence="19">
    <location>
        <begin position="190"/>
        <end position="230"/>
    </location>
</feature>
<name>A0A8J6DH06_GALPY</name>
<comment type="caution">
    <text evidence="23">The sequence shown here is derived from an EMBL/GenBank/DDBJ whole genome shotgun (WGS) entry which is preliminary data.</text>
</comment>
<evidence type="ECO:0000313" key="23">
    <source>
        <dbReference type="EMBL" id="KAG8509077.1"/>
    </source>
</evidence>
<evidence type="ECO:0000256" key="15">
    <source>
        <dbReference type="ARBA" id="ARBA00076047"/>
    </source>
</evidence>
<evidence type="ECO:0000256" key="1">
    <source>
        <dbReference type="ARBA" id="ARBA00004251"/>
    </source>
</evidence>
<evidence type="ECO:0000313" key="24">
    <source>
        <dbReference type="Proteomes" id="UP000700334"/>
    </source>
</evidence>
<dbReference type="InterPro" id="IPR053126">
    <property type="entry name" value="CD27_receptor"/>
</dbReference>
<dbReference type="PANTHER" id="PTHR47496">
    <property type="entry name" value="CD27"/>
    <property type="match status" value="1"/>
</dbReference>
<dbReference type="GO" id="GO:0009897">
    <property type="term" value="C:external side of plasma membrane"/>
    <property type="evidence" value="ECO:0007669"/>
    <property type="project" value="TreeGrafter"/>
</dbReference>
<keyword evidence="6" id="KW-0677">Repeat</keyword>
<gene>
    <name evidence="23" type="ORF">J0S82_008020</name>
</gene>